<name>A0A820JD11_9BILA</name>
<dbReference type="Proteomes" id="UP000663823">
    <property type="component" value="Unassembled WGS sequence"/>
</dbReference>
<evidence type="ECO:0000313" key="2">
    <source>
        <dbReference type="EMBL" id="CAF4324826.1"/>
    </source>
</evidence>
<feature type="region of interest" description="Disordered" evidence="1">
    <location>
        <begin position="34"/>
        <end position="57"/>
    </location>
</feature>
<protein>
    <submittedName>
        <fullName evidence="2">Uncharacterized protein</fullName>
    </submittedName>
</protein>
<accession>A0A820JD11</accession>
<evidence type="ECO:0000313" key="3">
    <source>
        <dbReference type="Proteomes" id="UP000663823"/>
    </source>
</evidence>
<sequence length="57" mass="6323">MSFALLRRLAITCHSTSSSIYYRRTFATSSSLFNQTNTSTTSTTDSNDSPRTITLIP</sequence>
<feature type="non-terminal residue" evidence="2">
    <location>
        <position position="57"/>
    </location>
</feature>
<gene>
    <name evidence="2" type="ORF">OTI717_LOCUS42776</name>
</gene>
<dbReference type="EMBL" id="CAJOAX010054810">
    <property type="protein sequence ID" value="CAF4324826.1"/>
    <property type="molecule type" value="Genomic_DNA"/>
</dbReference>
<proteinExistence type="predicted"/>
<comment type="caution">
    <text evidence="2">The sequence shown here is derived from an EMBL/GenBank/DDBJ whole genome shotgun (WGS) entry which is preliminary data.</text>
</comment>
<organism evidence="2 3">
    <name type="scientific">Rotaria sordida</name>
    <dbReference type="NCBI Taxonomy" id="392033"/>
    <lineage>
        <taxon>Eukaryota</taxon>
        <taxon>Metazoa</taxon>
        <taxon>Spiralia</taxon>
        <taxon>Gnathifera</taxon>
        <taxon>Rotifera</taxon>
        <taxon>Eurotatoria</taxon>
        <taxon>Bdelloidea</taxon>
        <taxon>Philodinida</taxon>
        <taxon>Philodinidae</taxon>
        <taxon>Rotaria</taxon>
    </lineage>
</organism>
<feature type="compositionally biased region" description="Low complexity" evidence="1">
    <location>
        <begin position="34"/>
        <end position="49"/>
    </location>
</feature>
<reference evidence="2" key="1">
    <citation type="submission" date="2021-02" db="EMBL/GenBank/DDBJ databases">
        <authorList>
            <person name="Nowell W R."/>
        </authorList>
    </citation>
    <scope>NUCLEOTIDE SEQUENCE</scope>
</reference>
<evidence type="ECO:0000256" key="1">
    <source>
        <dbReference type="SAM" id="MobiDB-lite"/>
    </source>
</evidence>
<dbReference type="AlphaFoldDB" id="A0A820JD11"/>